<evidence type="ECO:0000313" key="1">
    <source>
        <dbReference type="EMBL" id="EQK42914.1"/>
    </source>
</evidence>
<dbReference type="InterPro" id="IPR038666">
    <property type="entry name" value="SSP1_head-tail_sf"/>
</dbReference>
<protein>
    <submittedName>
        <fullName evidence="1">Phage head-tail joining family protein</fullName>
    </submittedName>
</protein>
<sequence length="102" mass="12137">MNSRELNEKIVIQELKVILDAGREQKTYIDKYRVRAKKKTVSTKEFISNNSNFTSLTLKFIIRKRDINSDYFVLYKNDIFNIKHVHEFEDGLHIELTVEKVS</sequence>
<dbReference type="NCBIfam" id="TIGR01563">
    <property type="entry name" value="gp16_SPP1"/>
    <property type="match status" value="1"/>
</dbReference>
<comment type="caution">
    <text evidence="1">The sequence shown here is derived from an EMBL/GenBank/DDBJ whole genome shotgun (WGS) entry which is preliminary data.</text>
</comment>
<evidence type="ECO:0000313" key="2">
    <source>
        <dbReference type="Proteomes" id="UP000015688"/>
    </source>
</evidence>
<accession>T4VGS0</accession>
<dbReference type="AlphaFoldDB" id="T4VGS0"/>
<dbReference type="InterPro" id="IPR008767">
    <property type="entry name" value="Phage_SPP1_head-tail_adaptor"/>
</dbReference>
<name>T4VGS0_PARBF</name>
<dbReference type="GeneID" id="67472703"/>
<dbReference type="Proteomes" id="UP000015688">
    <property type="component" value="Unassembled WGS sequence"/>
</dbReference>
<dbReference type="EMBL" id="AVNC01000015">
    <property type="protein sequence ID" value="EQK42914.1"/>
    <property type="molecule type" value="Genomic_DNA"/>
</dbReference>
<gene>
    <name evidence="1" type="ORF">C672_1858</name>
</gene>
<proteinExistence type="predicted"/>
<dbReference type="Gene3D" id="2.40.10.270">
    <property type="entry name" value="Bacteriophage SPP1 head-tail adaptor protein"/>
    <property type="match status" value="1"/>
</dbReference>
<dbReference type="Pfam" id="PF05521">
    <property type="entry name" value="Phage_HCP"/>
    <property type="match status" value="1"/>
</dbReference>
<organism evidence="1 2">
    <name type="scientific">Paraclostridium bifermentans ATCC 638 = DSM 14991</name>
    <dbReference type="NCBI Taxonomy" id="1233171"/>
    <lineage>
        <taxon>Bacteria</taxon>
        <taxon>Bacillati</taxon>
        <taxon>Bacillota</taxon>
        <taxon>Clostridia</taxon>
        <taxon>Peptostreptococcales</taxon>
        <taxon>Peptostreptococcaceae</taxon>
        <taxon>Paraclostridium</taxon>
    </lineage>
</organism>
<reference evidence="1 2" key="1">
    <citation type="submission" date="2013-06" db="EMBL/GenBank/DDBJ databases">
        <authorList>
            <person name="Walk S."/>
            <person name="Aronoff D."/>
            <person name="Young V.Y."/>
            <person name="Marsh J."/>
            <person name="Harrison L."/>
            <person name="Daugherty S.C."/>
            <person name="Shefchek K.A."/>
            <person name="Hine E.E."/>
            <person name="Tallon L.J."/>
            <person name="Sadzewicz L.K."/>
            <person name="Rasko D.A."/>
        </authorList>
    </citation>
    <scope>NUCLEOTIDE SEQUENCE [LARGE SCALE GENOMIC DNA]</scope>
    <source>
        <strain evidence="1 2">ATCC 638</strain>
    </source>
</reference>
<dbReference type="RefSeq" id="WP_021433022.1">
    <property type="nucleotide sequence ID" value="NZ_AVNC01000015.1"/>
</dbReference>